<dbReference type="AlphaFoldDB" id="A0A915KVN3"/>
<reference evidence="3" key="1">
    <citation type="submission" date="2022-11" db="UniProtKB">
        <authorList>
            <consortium name="WormBaseParasite"/>
        </authorList>
    </citation>
    <scope>IDENTIFICATION</scope>
</reference>
<name>A0A915KVN3_ROMCU</name>
<accession>A0A915KVN3</accession>
<feature type="region of interest" description="Disordered" evidence="1">
    <location>
        <begin position="57"/>
        <end position="80"/>
    </location>
</feature>
<evidence type="ECO:0000313" key="3">
    <source>
        <dbReference type="WBParaSite" id="nRc.2.0.1.t42533-RA"/>
    </source>
</evidence>
<organism evidence="2 3">
    <name type="scientific">Romanomermis culicivorax</name>
    <name type="common">Nematode worm</name>
    <dbReference type="NCBI Taxonomy" id="13658"/>
    <lineage>
        <taxon>Eukaryota</taxon>
        <taxon>Metazoa</taxon>
        <taxon>Ecdysozoa</taxon>
        <taxon>Nematoda</taxon>
        <taxon>Enoplea</taxon>
        <taxon>Dorylaimia</taxon>
        <taxon>Mermithida</taxon>
        <taxon>Mermithoidea</taxon>
        <taxon>Mermithidae</taxon>
        <taxon>Romanomermis</taxon>
    </lineage>
</organism>
<sequence>MTNQTVLLKTDVKYDWLHVSCTEIRLVTTAVTMAVPWKLTAASCGAAKFTKTHANFKGGIEQPAPRGKIGGSNKGTNRPRLILLESPGMKTNLKL</sequence>
<evidence type="ECO:0000313" key="2">
    <source>
        <dbReference type="Proteomes" id="UP000887565"/>
    </source>
</evidence>
<proteinExistence type="predicted"/>
<evidence type="ECO:0000256" key="1">
    <source>
        <dbReference type="SAM" id="MobiDB-lite"/>
    </source>
</evidence>
<dbReference type="Proteomes" id="UP000887565">
    <property type="component" value="Unplaced"/>
</dbReference>
<keyword evidence="2" id="KW-1185">Reference proteome</keyword>
<dbReference type="WBParaSite" id="nRc.2.0.1.t42533-RA">
    <property type="protein sequence ID" value="nRc.2.0.1.t42533-RA"/>
    <property type="gene ID" value="nRc.2.0.1.g42533"/>
</dbReference>
<protein>
    <submittedName>
        <fullName evidence="3">Uncharacterized protein</fullName>
    </submittedName>
</protein>